<keyword evidence="1" id="KW-0614">Plasmid</keyword>
<sequence>MLMGASGLSLCVAHGHSFNQSGLHSLPNEPVHGVSPIAETTFHLHSLQAIHHVSGQRKRLVPIALGQQFRFSPCRIAAVLMRISDSIAHPRFLTLFSATSRVLTHERFPCRPFRATSVRGGAFRGAILPCGEAVGPALATYSEPVAA</sequence>
<keyword evidence="2" id="KW-1185">Reference proteome</keyword>
<evidence type="ECO:0000313" key="1">
    <source>
        <dbReference type="EMBL" id="CAP57868.1"/>
    </source>
</evidence>
<dbReference type="Proteomes" id="UP000001176">
    <property type="component" value="Plasmid pGDIPal5I"/>
</dbReference>
<name>A9HT73_GLUDA</name>
<gene>
    <name evidence="1" type="ordered locus">GDI3904</name>
</gene>
<organism evidence="1 2">
    <name type="scientific">Gluconacetobacter diazotrophicus (strain ATCC 49037 / DSM 5601 / CCUG 37298 / CIP 103539 / LMG 7603 / PAl5)</name>
    <dbReference type="NCBI Taxonomy" id="272568"/>
    <lineage>
        <taxon>Bacteria</taxon>
        <taxon>Pseudomonadati</taxon>
        <taxon>Pseudomonadota</taxon>
        <taxon>Alphaproteobacteria</taxon>
        <taxon>Acetobacterales</taxon>
        <taxon>Acetobacteraceae</taxon>
        <taxon>Gluconacetobacter</taxon>
    </lineage>
</organism>
<reference evidence="2" key="1">
    <citation type="journal article" date="2009" name="BMC Genomics">
        <title>Complete genome sequence of the sugarcane nitrogen-fixing endophyte Gluconacetobacter diazotrophicus Pal5.</title>
        <authorList>
            <person name="Bertalan M."/>
            <person name="Albano R."/>
            <person name="Padua V."/>
            <person name="Rouws L."/>
            <person name="Rojas C."/>
            <person name="Hemerly A."/>
            <person name="Teixeira K."/>
            <person name="Schwab S."/>
            <person name="Araujo J."/>
            <person name="Oliveira A."/>
            <person name="Franca L."/>
            <person name="Magalhaes V."/>
            <person name="Alqueres S."/>
            <person name="Cardoso A."/>
            <person name="Almeida W."/>
            <person name="Loureiro M.M."/>
            <person name="Nogueira E."/>
            <person name="Cidade D."/>
            <person name="Oliveira D."/>
            <person name="Simao T."/>
            <person name="Macedo J."/>
            <person name="Valadao A."/>
            <person name="Dreschsel M."/>
            <person name="Freitas F."/>
            <person name="Vidal M."/>
            <person name="Guedes H."/>
            <person name="Rodrigues E."/>
            <person name="Meneses C."/>
            <person name="Brioso P."/>
            <person name="Pozzer L."/>
            <person name="Figueiredo D."/>
            <person name="Montano H."/>
            <person name="Junior J."/>
            <person name="Filho G."/>
            <person name="Flores V."/>
            <person name="Ferreira B."/>
            <person name="Branco A."/>
            <person name="Gonzalez P."/>
            <person name="Guillobel H."/>
            <person name="Lemos M."/>
            <person name="Seibel L."/>
            <person name="Macedo J."/>
            <person name="Alves-Ferreira M."/>
            <person name="Sachetto-Martins G."/>
            <person name="Coelho A."/>
            <person name="Santos E."/>
            <person name="Amaral G."/>
            <person name="Neves A."/>
            <person name="Pacheco A.B."/>
            <person name="Carvalho D."/>
            <person name="Lery L."/>
            <person name="Bisch P."/>
            <person name="Rossle S.C."/>
            <person name="Urmenyi T."/>
            <person name="Kruger W.V."/>
            <person name="Martins O."/>
            <person name="Baldani J.I."/>
            <person name="Ferreira P.C."/>
        </authorList>
    </citation>
    <scope>NUCLEOTIDE SEQUENCE [LARGE SCALE GENOMIC DNA]</scope>
    <source>
        <strain evidence="2">ATCC 49037 / DSM 5601 / CCUG 37298 / CIP 103539 / LMG 7603 / PAl5</strain>
        <plasmid evidence="2">pGDIPal5I</plasmid>
    </source>
</reference>
<evidence type="ECO:0000313" key="2">
    <source>
        <dbReference type="Proteomes" id="UP000001176"/>
    </source>
</evidence>
<dbReference type="EMBL" id="AM889287">
    <property type="protein sequence ID" value="CAP57868.1"/>
    <property type="molecule type" value="Genomic_DNA"/>
</dbReference>
<proteinExistence type="predicted"/>
<dbReference type="KEGG" id="gdi:GDI3904"/>
<dbReference type="AlphaFoldDB" id="A9HT73"/>
<geneLocation type="plasmid" evidence="1 2">
    <name>pGDIPal5I</name>
</geneLocation>
<protein>
    <submittedName>
        <fullName evidence="1">Uncharacterized protein</fullName>
    </submittedName>
</protein>
<accession>A9HT73</accession>